<dbReference type="GO" id="GO:0090560">
    <property type="term" value="F:2-(3-amino-3-carboxypropyl)histidine synthase activity"/>
    <property type="evidence" value="ECO:0007669"/>
    <property type="project" value="InterPro"/>
</dbReference>
<evidence type="ECO:0000313" key="1">
    <source>
        <dbReference type="EMBL" id="CAB4011699.1"/>
    </source>
</evidence>
<keyword evidence="2" id="KW-1185">Reference proteome</keyword>
<feature type="non-terminal residue" evidence="1">
    <location>
        <position position="109"/>
    </location>
</feature>
<protein>
    <submittedName>
        <fullName evidence="1">Diphthamide biosynthesis 1</fullName>
    </submittedName>
</protein>
<gene>
    <name evidence="1" type="ORF">PACLA_8A041214</name>
</gene>
<dbReference type="OrthoDB" id="1649088at2759"/>
<dbReference type="EMBL" id="CACRXK020007239">
    <property type="protein sequence ID" value="CAB4011699.1"/>
    <property type="molecule type" value="Genomic_DNA"/>
</dbReference>
<dbReference type="Gene3D" id="3.40.50.11840">
    <property type="entry name" value="Diphthamide synthesis DPH1/DPH2 domain 1"/>
    <property type="match status" value="1"/>
</dbReference>
<dbReference type="InterPro" id="IPR042263">
    <property type="entry name" value="DPH1/DPH2_1"/>
</dbReference>
<dbReference type="PANTHER" id="PTHR10762">
    <property type="entry name" value="DIPHTHAMIDE BIOSYNTHESIS PROTEIN"/>
    <property type="match status" value="1"/>
</dbReference>
<sequence length="109" mass="12372">MSENLQTGSSEALSIEKLPVHISADKDRKRFSGARGKGIQTRARIANQIPDEILNNVELNHMISQLPYNYNFEIHKTIWRLKKVNAKQVALQFPEGLLIFACIIADILE</sequence>
<organism evidence="1 2">
    <name type="scientific">Paramuricea clavata</name>
    <name type="common">Red gorgonian</name>
    <name type="synonym">Violescent sea-whip</name>
    <dbReference type="NCBI Taxonomy" id="317549"/>
    <lineage>
        <taxon>Eukaryota</taxon>
        <taxon>Metazoa</taxon>
        <taxon>Cnidaria</taxon>
        <taxon>Anthozoa</taxon>
        <taxon>Octocorallia</taxon>
        <taxon>Malacalcyonacea</taxon>
        <taxon>Plexauridae</taxon>
        <taxon>Paramuricea</taxon>
    </lineage>
</organism>
<dbReference type="InterPro" id="IPR016435">
    <property type="entry name" value="DPH1/DPH2"/>
</dbReference>
<dbReference type="Proteomes" id="UP001152795">
    <property type="component" value="Unassembled WGS sequence"/>
</dbReference>
<name>A0A6S7I453_PARCT</name>
<reference evidence="1" key="1">
    <citation type="submission" date="2020-04" db="EMBL/GenBank/DDBJ databases">
        <authorList>
            <person name="Alioto T."/>
            <person name="Alioto T."/>
            <person name="Gomez Garrido J."/>
        </authorList>
    </citation>
    <scope>NUCLEOTIDE SEQUENCE</scope>
    <source>
        <strain evidence="1">A484AB</strain>
    </source>
</reference>
<dbReference type="NCBIfam" id="TIGR00322">
    <property type="entry name" value="diphth2_R"/>
    <property type="match status" value="1"/>
</dbReference>
<evidence type="ECO:0000313" key="2">
    <source>
        <dbReference type="Proteomes" id="UP001152795"/>
    </source>
</evidence>
<dbReference type="PANTHER" id="PTHR10762:SF1">
    <property type="entry name" value="2-(3-AMINO-3-CARBOXYPROPYL)HISTIDINE SYNTHASE SUBUNIT 1"/>
    <property type="match status" value="1"/>
</dbReference>
<accession>A0A6S7I453</accession>
<dbReference type="AlphaFoldDB" id="A0A6S7I453"/>
<proteinExistence type="predicted"/>
<dbReference type="GO" id="GO:0017183">
    <property type="term" value="P:protein histidyl modification to diphthamide"/>
    <property type="evidence" value="ECO:0007669"/>
    <property type="project" value="InterPro"/>
</dbReference>
<comment type="caution">
    <text evidence="1">The sequence shown here is derived from an EMBL/GenBank/DDBJ whole genome shotgun (WGS) entry which is preliminary data.</text>
</comment>